<dbReference type="Pfam" id="PF00023">
    <property type="entry name" value="Ank"/>
    <property type="match status" value="1"/>
</dbReference>
<dbReference type="InterPro" id="IPR036770">
    <property type="entry name" value="Ankyrin_rpt-contain_sf"/>
</dbReference>
<dbReference type="SMART" id="SM01420">
    <property type="entry name" value="TRP_2"/>
    <property type="match status" value="1"/>
</dbReference>
<evidence type="ECO:0000259" key="6">
    <source>
        <dbReference type="SMART" id="SM01420"/>
    </source>
</evidence>
<evidence type="ECO:0000256" key="1">
    <source>
        <dbReference type="ARBA" id="ARBA00022448"/>
    </source>
</evidence>
<keyword evidence="4" id="KW-0407">Ion channel</keyword>
<proteinExistence type="predicted"/>
<protein>
    <submittedName>
        <fullName evidence="8">Short transient receptor potential channel 4-like</fullName>
    </submittedName>
</protein>
<reference evidence="8" key="1">
    <citation type="submission" date="2025-08" db="UniProtKB">
        <authorList>
            <consortium name="RefSeq"/>
        </authorList>
    </citation>
    <scope>IDENTIFICATION</scope>
    <source>
        <tissue evidence="8">Testes</tissue>
    </source>
</reference>
<keyword evidence="7" id="KW-1185">Reference proteome</keyword>
<dbReference type="Pfam" id="PF08344">
    <property type="entry name" value="TRP_2"/>
    <property type="match status" value="1"/>
</dbReference>
<sequence>MSRVIEVSEFSLNDETPSIKEQSTNSTQESEFLQLVEDGDFEGVCSLIQSENVNVNCSGRRKRTVVSALQLAAENNNFQLVKLLLDNGATPLDKPHIPNGESECVEIDNMRFHRYSALSSPAYMSLAHDDPFVSAMDLSDELCAMTHAREIEDTSQSLYMELQRQVRQYIAALVNCCDTSKEVLIILSGKGGSLERGPGGLHGFHQLKRAVKSRQKEACSTQFHSFIISNFTSRLWFPLVCTTNV</sequence>
<evidence type="ECO:0000313" key="7">
    <source>
        <dbReference type="Proteomes" id="UP000694865"/>
    </source>
</evidence>
<keyword evidence="1" id="KW-0813">Transport</keyword>
<organism evidence="7 8">
    <name type="scientific">Saccoglossus kowalevskii</name>
    <name type="common">Acorn worm</name>
    <dbReference type="NCBI Taxonomy" id="10224"/>
    <lineage>
        <taxon>Eukaryota</taxon>
        <taxon>Metazoa</taxon>
        <taxon>Hemichordata</taxon>
        <taxon>Enteropneusta</taxon>
        <taxon>Harrimaniidae</taxon>
        <taxon>Saccoglossus</taxon>
    </lineage>
</organism>
<dbReference type="PANTHER" id="PTHR10117:SF54">
    <property type="entry name" value="TRANSIENT RECEPTOR POTENTIAL-GAMMA PROTEIN"/>
    <property type="match status" value="1"/>
</dbReference>
<evidence type="ECO:0000256" key="4">
    <source>
        <dbReference type="ARBA" id="ARBA00023303"/>
    </source>
</evidence>
<dbReference type="PROSITE" id="PS50297">
    <property type="entry name" value="ANK_REP_REGION"/>
    <property type="match status" value="1"/>
</dbReference>
<dbReference type="InterPro" id="IPR002153">
    <property type="entry name" value="TRPC_channel"/>
</dbReference>
<dbReference type="SUPFAM" id="SSF48403">
    <property type="entry name" value="Ankyrin repeat"/>
    <property type="match status" value="1"/>
</dbReference>
<feature type="domain" description="Transient receptor ion channel" evidence="6">
    <location>
        <begin position="99"/>
        <end position="156"/>
    </location>
</feature>
<evidence type="ECO:0000256" key="2">
    <source>
        <dbReference type="ARBA" id="ARBA00022737"/>
    </source>
</evidence>
<keyword evidence="2" id="KW-0677">Repeat</keyword>
<accession>A0ABM0MU18</accession>
<evidence type="ECO:0000313" key="8">
    <source>
        <dbReference type="RefSeq" id="XP_006823509.1"/>
    </source>
</evidence>
<feature type="repeat" description="ANK" evidence="5">
    <location>
        <begin position="64"/>
        <end position="89"/>
    </location>
</feature>
<keyword evidence="3" id="KW-0406">Ion transport</keyword>
<dbReference type="RefSeq" id="XP_006823509.1">
    <property type="nucleotide sequence ID" value="XM_006823446.1"/>
</dbReference>
<dbReference type="PANTHER" id="PTHR10117">
    <property type="entry name" value="TRANSIENT RECEPTOR POTENTIAL CHANNEL"/>
    <property type="match status" value="1"/>
</dbReference>
<dbReference type="Gene3D" id="1.25.40.20">
    <property type="entry name" value="Ankyrin repeat-containing domain"/>
    <property type="match status" value="1"/>
</dbReference>
<dbReference type="InterPro" id="IPR002110">
    <property type="entry name" value="Ankyrin_rpt"/>
</dbReference>
<dbReference type="PROSITE" id="PS50088">
    <property type="entry name" value="ANK_REPEAT"/>
    <property type="match status" value="1"/>
</dbReference>
<dbReference type="GeneID" id="100366382"/>
<dbReference type="InterPro" id="IPR013555">
    <property type="entry name" value="TRP_dom"/>
</dbReference>
<gene>
    <name evidence="8" type="primary">LOC100366382</name>
</gene>
<evidence type="ECO:0000256" key="3">
    <source>
        <dbReference type="ARBA" id="ARBA00023065"/>
    </source>
</evidence>
<dbReference type="Proteomes" id="UP000694865">
    <property type="component" value="Unplaced"/>
</dbReference>
<name>A0ABM0MU18_SACKO</name>
<keyword evidence="5" id="KW-0040">ANK repeat</keyword>
<evidence type="ECO:0000256" key="5">
    <source>
        <dbReference type="PROSITE-ProRule" id="PRU00023"/>
    </source>
</evidence>